<keyword evidence="5" id="KW-0808">Transferase</keyword>
<dbReference type="GO" id="GO:0008982">
    <property type="term" value="F:protein-N(PI)-phosphohistidine-sugar phosphotransferase activity"/>
    <property type="evidence" value="ECO:0007669"/>
    <property type="project" value="InterPro"/>
</dbReference>
<gene>
    <name evidence="9" type="ORF">SAMN05192574_11925</name>
</gene>
<dbReference type="InterPro" id="IPR004720">
    <property type="entry name" value="PTS_IIB_sorbose-sp"/>
</dbReference>
<keyword evidence="2" id="KW-0813">Transport</keyword>
<evidence type="ECO:0000313" key="9">
    <source>
        <dbReference type="EMBL" id="SEP01983.1"/>
    </source>
</evidence>
<keyword evidence="3" id="KW-0963">Cytoplasm</keyword>
<evidence type="ECO:0000256" key="3">
    <source>
        <dbReference type="ARBA" id="ARBA00022490"/>
    </source>
</evidence>
<name>A0A1H8UGF5_9SPHI</name>
<dbReference type="STRING" id="551995.SAMN05192574_11925"/>
<feature type="domain" description="PTS EIIB type-4" evidence="8">
    <location>
        <begin position="1"/>
        <end position="156"/>
    </location>
</feature>
<sequence length="156" mass="16805">MIKLTRIDDRLVHGQVAFTWTPALGADCLLIANDKVAKDEFMKMTLGLAKPAGTKLLIKPVKEAIAFLNDEKSKNAKVLILINSVKDAAALASEVPEITTINFGGLRSKDGSKLISKAIAVNDDDIAIIRGMLAKGLELEVRQVPTDNKQLVASLI</sequence>
<evidence type="ECO:0000256" key="1">
    <source>
        <dbReference type="ARBA" id="ARBA00004496"/>
    </source>
</evidence>
<dbReference type="AlphaFoldDB" id="A0A1H8UGF5"/>
<evidence type="ECO:0000256" key="6">
    <source>
        <dbReference type="ARBA" id="ARBA00022683"/>
    </source>
</evidence>
<dbReference type="GO" id="GO:0009401">
    <property type="term" value="P:phosphoenolpyruvate-dependent sugar phosphotransferase system"/>
    <property type="evidence" value="ECO:0007669"/>
    <property type="project" value="UniProtKB-KW"/>
</dbReference>
<dbReference type="InterPro" id="IPR036667">
    <property type="entry name" value="PTS_IIB_sorbose-sp_sf"/>
</dbReference>
<accession>A0A1H8UGF5</accession>
<comment type="subcellular location">
    <subcellularLocation>
        <location evidence="1">Cytoplasm</location>
    </subcellularLocation>
</comment>
<dbReference type="GO" id="GO:0016301">
    <property type="term" value="F:kinase activity"/>
    <property type="evidence" value="ECO:0007669"/>
    <property type="project" value="UniProtKB-KW"/>
</dbReference>
<keyword evidence="4" id="KW-0762">Sugar transport</keyword>
<evidence type="ECO:0000256" key="2">
    <source>
        <dbReference type="ARBA" id="ARBA00022448"/>
    </source>
</evidence>
<keyword evidence="6" id="KW-0598">Phosphotransferase system</keyword>
<keyword evidence="10" id="KW-1185">Reference proteome</keyword>
<evidence type="ECO:0000256" key="7">
    <source>
        <dbReference type="ARBA" id="ARBA00022777"/>
    </source>
</evidence>
<proteinExistence type="predicted"/>
<dbReference type="PROSITE" id="PS51101">
    <property type="entry name" value="PTS_EIIB_TYPE_4"/>
    <property type="match status" value="1"/>
</dbReference>
<evidence type="ECO:0000259" key="8">
    <source>
        <dbReference type="PROSITE" id="PS51101"/>
    </source>
</evidence>
<dbReference type="GO" id="GO:0005737">
    <property type="term" value="C:cytoplasm"/>
    <property type="evidence" value="ECO:0007669"/>
    <property type="project" value="UniProtKB-SubCell"/>
</dbReference>
<keyword evidence="7" id="KW-0418">Kinase</keyword>
<dbReference type="RefSeq" id="WP_091221440.1">
    <property type="nucleotide sequence ID" value="NZ_FOCL01000019.1"/>
</dbReference>
<evidence type="ECO:0000256" key="5">
    <source>
        <dbReference type="ARBA" id="ARBA00022679"/>
    </source>
</evidence>
<protein>
    <submittedName>
        <fullName evidence="9">PTS system, mannose-specific IIB component/PTS system, fructoselysine and glucoselysine-specific IIB component</fullName>
    </submittedName>
</protein>
<dbReference type="Proteomes" id="UP000198942">
    <property type="component" value="Unassembled WGS sequence"/>
</dbReference>
<evidence type="ECO:0000256" key="4">
    <source>
        <dbReference type="ARBA" id="ARBA00022597"/>
    </source>
</evidence>
<dbReference type="Pfam" id="PF03830">
    <property type="entry name" value="PTSIIB_sorb"/>
    <property type="match status" value="1"/>
</dbReference>
<reference evidence="10" key="1">
    <citation type="submission" date="2016-10" db="EMBL/GenBank/DDBJ databases">
        <authorList>
            <person name="Varghese N."/>
            <person name="Submissions S."/>
        </authorList>
    </citation>
    <scope>NUCLEOTIDE SEQUENCE [LARGE SCALE GENOMIC DNA]</scope>
    <source>
        <strain evidence="10">Gh-48</strain>
    </source>
</reference>
<organism evidence="9 10">
    <name type="scientific">Mucilaginibacter gossypiicola</name>
    <dbReference type="NCBI Taxonomy" id="551995"/>
    <lineage>
        <taxon>Bacteria</taxon>
        <taxon>Pseudomonadati</taxon>
        <taxon>Bacteroidota</taxon>
        <taxon>Sphingobacteriia</taxon>
        <taxon>Sphingobacteriales</taxon>
        <taxon>Sphingobacteriaceae</taxon>
        <taxon>Mucilaginibacter</taxon>
    </lineage>
</organism>
<evidence type="ECO:0000313" key="10">
    <source>
        <dbReference type="Proteomes" id="UP000198942"/>
    </source>
</evidence>
<dbReference type="Gene3D" id="3.40.35.10">
    <property type="entry name" value="Phosphotransferase system, sorbose subfamily IIB component"/>
    <property type="match status" value="1"/>
</dbReference>
<dbReference type="CDD" id="cd00001">
    <property type="entry name" value="PTS_IIB_man"/>
    <property type="match status" value="1"/>
</dbReference>
<dbReference type="SUPFAM" id="SSF52728">
    <property type="entry name" value="PTS IIb component"/>
    <property type="match status" value="1"/>
</dbReference>
<dbReference type="OrthoDB" id="9788818at2"/>
<dbReference type="EMBL" id="FOCL01000019">
    <property type="protein sequence ID" value="SEP01983.1"/>
    <property type="molecule type" value="Genomic_DNA"/>
</dbReference>